<feature type="domain" description="Metallo-beta-lactamase" evidence="3">
    <location>
        <begin position="119"/>
        <end position="210"/>
    </location>
</feature>
<dbReference type="STRING" id="1122189.SAMN02745165_03438"/>
<feature type="signal peptide" evidence="2">
    <location>
        <begin position="1"/>
        <end position="20"/>
    </location>
</feature>
<dbReference type="Proteomes" id="UP000184171">
    <property type="component" value="Unassembled WGS sequence"/>
</dbReference>
<dbReference type="SUPFAM" id="SSF56281">
    <property type="entry name" value="Metallo-hydrolase/oxidoreductase"/>
    <property type="match status" value="1"/>
</dbReference>
<comment type="similarity">
    <text evidence="1">Belongs to the metallo-beta-lactamase superfamily. Class-B beta-lactamase family.</text>
</comment>
<proteinExistence type="inferred from homology"/>
<evidence type="ECO:0000256" key="2">
    <source>
        <dbReference type="SAM" id="SignalP"/>
    </source>
</evidence>
<dbReference type="EMBL" id="FQZT01000022">
    <property type="protein sequence ID" value="SHJ88293.1"/>
    <property type="molecule type" value="Genomic_DNA"/>
</dbReference>
<sequence length="284" mass="31211">MRRFGLFLLFIFCLNGPVWAQDTYRLAKVAEGVYAALAAPGGAASSNALIVDVGEQVFLCGAHFTRKAAHDLIAAATEVSDKPIRAFVLAHHHPGYSLIDFDIPANRDLVMNIETRLVTRQEERVLENPLIFFKNGMTFEGSELTLVLINVGPAHSDGDLIAYIPQRKILFTSDVLYFNSAGFLGAGSLSDWLSVLDGLETLGADKIIPGFGLIGTSVDLAHFKAYLGDFVATVRDHIEKGDSLETTLQNFRLPEYEQLPGYEEFTPGNVERAYLQLKEEISGE</sequence>
<dbReference type="GO" id="GO:0017001">
    <property type="term" value="P:antibiotic catabolic process"/>
    <property type="evidence" value="ECO:0007669"/>
    <property type="project" value="UniProtKB-ARBA"/>
</dbReference>
<feature type="chain" id="PRO_5012229379" evidence="2">
    <location>
        <begin position="21"/>
        <end position="284"/>
    </location>
</feature>
<keyword evidence="5" id="KW-1185">Reference proteome</keyword>
<organism evidence="4 5">
    <name type="scientific">Malonomonas rubra DSM 5091</name>
    <dbReference type="NCBI Taxonomy" id="1122189"/>
    <lineage>
        <taxon>Bacteria</taxon>
        <taxon>Pseudomonadati</taxon>
        <taxon>Thermodesulfobacteriota</taxon>
        <taxon>Desulfuromonadia</taxon>
        <taxon>Desulfuromonadales</taxon>
        <taxon>Geopsychrobacteraceae</taxon>
        <taxon>Malonomonas</taxon>
    </lineage>
</organism>
<dbReference type="InterPro" id="IPR036866">
    <property type="entry name" value="RibonucZ/Hydroxyglut_hydro"/>
</dbReference>
<dbReference type="InterPro" id="IPR050855">
    <property type="entry name" value="NDM-1-like"/>
</dbReference>
<reference evidence="4 5" key="1">
    <citation type="submission" date="2016-11" db="EMBL/GenBank/DDBJ databases">
        <authorList>
            <person name="Jaros S."/>
            <person name="Januszkiewicz K."/>
            <person name="Wedrychowicz H."/>
        </authorList>
    </citation>
    <scope>NUCLEOTIDE SEQUENCE [LARGE SCALE GENOMIC DNA]</scope>
    <source>
        <strain evidence="4 5">DSM 5091</strain>
    </source>
</reference>
<dbReference type="AlphaFoldDB" id="A0A1M6MY74"/>
<keyword evidence="2" id="KW-0732">Signal</keyword>
<dbReference type="Gene3D" id="3.60.15.10">
    <property type="entry name" value="Ribonuclease Z/Hydroxyacylglutathione hydrolase-like"/>
    <property type="match status" value="1"/>
</dbReference>
<dbReference type="InterPro" id="IPR001279">
    <property type="entry name" value="Metallo-B-lactamas"/>
</dbReference>
<dbReference type="RefSeq" id="WP_072909963.1">
    <property type="nucleotide sequence ID" value="NZ_FQZT01000022.1"/>
</dbReference>
<evidence type="ECO:0000313" key="4">
    <source>
        <dbReference type="EMBL" id="SHJ88293.1"/>
    </source>
</evidence>
<accession>A0A1M6MY74</accession>
<evidence type="ECO:0000259" key="3">
    <source>
        <dbReference type="Pfam" id="PF00753"/>
    </source>
</evidence>
<protein>
    <submittedName>
        <fullName evidence="4">Glyoxylase, beta-lactamase superfamily II</fullName>
    </submittedName>
</protein>
<dbReference type="OrthoDB" id="5290005at2"/>
<dbReference type="Pfam" id="PF00753">
    <property type="entry name" value="Lactamase_B"/>
    <property type="match status" value="1"/>
</dbReference>
<gene>
    <name evidence="4" type="ORF">SAMN02745165_03438</name>
</gene>
<evidence type="ECO:0000313" key="5">
    <source>
        <dbReference type="Proteomes" id="UP000184171"/>
    </source>
</evidence>
<dbReference type="PANTHER" id="PTHR42951:SF4">
    <property type="entry name" value="ACYL-COENZYME A THIOESTERASE MBLAC2"/>
    <property type="match status" value="1"/>
</dbReference>
<dbReference type="PANTHER" id="PTHR42951">
    <property type="entry name" value="METALLO-BETA-LACTAMASE DOMAIN-CONTAINING"/>
    <property type="match status" value="1"/>
</dbReference>
<evidence type="ECO:0000256" key="1">
    <source>
        <dbReference type="ARBA" id="ARBA00005250"/>
    </source>
</evidence>
<name>A0A1M6MY74_MALRU</name>